<comment type="caution">
    <text evidence="2">The sequence shown here is derived from an EMBL/GenBank/DDBJ whole genome shotgun (WGS) entry which is preliminary data.</text>
</comment>
<dbReference type="AlphaFoldDB" id="A0A0C2D068"/>
<proteinExistence type="predicted"/>
<name>A0A0C2D068_9BACT</name>
<evidence type="ECO:0000313" key="2">
    <source>
        <dbReference type="EMBL" id="KIG13547.1"/>
    </source>
</evidence>
<protein>
    <submittedName>
        <fullName evidence="2">Uncharacterized protein</fullName>
    </submittedName>
</protein>
<feature type="region of interest" description="Disordered" evidence="1">
    <location>
        <begin position="141"/>
        <end position="163"/>
    </location>
</feature>
<gene>
    <name evidence="2" type="ORF">DB30_07935</name>
</gene>
<accession>A0A0C2D068</accession>
<dbReference type="Proteomes" id="UP000031599">
    <property type="component" value="Unassembled WGS sequence"/>
</dbReference>
<evidence type="ECO:0000313" key="3">
    <source>
        <dbReference type="Proteomes" id="UP000031599"/>
    </source>
</evidence>
<dbReference type="EMBL" id="JMCC02000092">
    <property type="protein sequence ID" value="KIG13547.1"/>
    <property type="molecule type" value="Genomic_DNA"/>
</dbReference>
<organism evidence="2 3">
    <name type="scientific">Enhygromyxa salina</name>
    <dbReference type="NCBI Taxonomy" id="215803"/>
    <lineage>
        <taxon>Bacteria</taxon>
        <taxon>Pseudomonadati</taxon>
        <taxon>Myxococcota</taxon>
        <taxon>Polyangia</taxon>
        <taxon>Nannocystales</taxon>
        <taxon>Nannocystaceae</taxon>
        <taxon>Enhygromyxa</taxon>
    </lineage>
</organism>
<evidence type="ECO:0000256" key="1">
    <source>
        <dbReference type="SAM" id="MobiDB-lite"/>
    </source>
</evidence>
<reference evidence="2 3" key="1">
    <citation type="submission" date="2014-12" db="EMBL/GenBank/DDBJ databases">
        <title>Genome assembly of Enhygromyxa salina DSM 15201.</title>
        <authorList>
            <person name="Sharma G."/>
            <person name="Subramanian S."/>
        </authorList>
    </citation>
    <scope>NUCLEOTIDE SEQUENCE [LARGE SCALE GENOMIC DNA]</scope>
    <source>
        <strain evidence="2 3">DSM 15201</strain>
    </source>
</reference>
<sequence>MQPLEAGDGGSAARVGEVRWRLGGAGIVAAGLLAEARGDRNQARALLLSGGELSEPTWPRHAISLAWGWLSAEAIDRGAWREVEFLARTAPIESPMTKFLGAVAARLTGIAPLPNDLQLRWRWFAAPRRFATHELLRRALAAPAAPRESQPRTRTPAPTLPEGKPLLAAMTLHAHTLGRDPAGLTRDDLGELARAWDRALADPDLERRLIERGTALGTHESERHPDHLAEMVRDDLLGLVRAAGLELGQLGDDSELLGRAARRLHGDLLDALEVATGALESRVQAKRELPPLDEWQSFLGLREQYAEAVALGGLPLRRLAFENLHAPACSLAVWLWNDRSERAIGNAIFNWLLAEAIVVDDAEAIRLQERNVDCGV</sequence>